<protein>
    <submittedName>
        <fullName evidence="1">Uncharacterized protein</fullName>
    </submittedName>
</protein>
<dbReference type="EMBL" id="JBBNAF010000007">
    <property type="protein sequence ID" value="KAK9128774.1"/>
    <property type="molecule type" value="Genomic_DNA"/>
</dbReference>
<proteinExistence type="predicted"/>
<reference evidence="1 2" key="1">
    <citation type="submission" date="2024-01" db="EMBL/GenBank/DDBJ databases">
        <title>Genome assemblies of Stephania.</title>
        <authorList>
            <person name="Yang L."/>
        </authorList>
    </citation>
    <scope>NUCLEOTIDE SEQUENCE [LARGE SCALE GENOMIC DNA]</scope>
    <source>
        <strain evidence="1">YNDBR</strain>
        <tissue evidence="1">Leaf</tissue>
    </source>
</reference>
<gene>
    <name evidence="1" type="ORF">Syun_017571</name>
</gene>
<keyword evidence="2" id="KW-1185">Reference proteome</keyword>
<name>A0AAP0J758_9MAGN</name>
<evidence type="ECO:0000313" key="1">
    <source>
        <dbReference type="EMBL" id="KAK9128774.1"/>
    </source>
</evidence>
<accession>A0AAP0J758</accession>
<dbReference type="AlphaFoldDB" id="A0AAP0J758"/>
<sequence length="150" mass="16688">MTTSGGECDQTRIRALLPEEIWERIRVIPHPDPSKSLDELRWMFAKKEAFSVKKAYQCDVVLELDSMEVVQLIGGSSGMAGRDSLVTDIQSMFFAFSEKAATPAESHRFSFPNGGSIMSILDRRVLILSSPRVLLVIRSSPMAGQVLQSR</sequence>
<comment type="caution">
    <text evidence="1">The sequence shown here is derived from an EMBL/GenBank/DDBJ whole genome shotgun (WGS) entry which is preliminary data.</text>
</comment>
<organism evidence="1 2">
    <name type="scientific">Stephania yunnanensis</name>
    <dbReference type="NCBI Taxonomy" id="152371"/>
    <lineage>
        <taxon>Eukaryota</taxon>
        <taxon>Viridiplantae</taxon>
        <taxon>Streptophyta</taxon>
        <taxon>Embryophyta</taxon>
        <taxon>Tracheophyta</taxon>
        <taxon>Spermatophyta</taxon>
        <taxon>Magnoliopsida</taxon>
        <taxon>Ranunculales</taxon>
        <taxon>Menispermaceae</taxon>
        <taxon>Menispermoideae</taxon>
        <taxon>Cissampelideae</taxon>
        <taxon>Stephania</taxon>
    </lineage>
</organism>
<evidence type="ECO:0000313" key="2">
    <source>
        <dbReference type="Proteomes" id="UP001420932"/>
    </source>
</evidence>
<dbReference type="Proteomes" id="UP001420932">
    <property type="component" value="Unassembled WGS sequence"/>
</dbReference>